<dbReference type="SUPFAM" id="SSF49842">
    <property type="entry name" value="TNF-like"/>
    <property type="match status" value="1"/>
</dbReference>
<dbReference type="GO" id="GO:0005615">
    <property type="term" value="C:extracellular space"/>
    <property type="evidence" value="ECO:0007669"/>
    <property type="project" value="UniProtKB-KW"/>
</dbReference>
<evidence type="ECO:0000256" key="2">
    <source>
        <dbReference type="ARBA" id="ARBA00008670"/>
    </source>
</evidence>
<dbReference type="GO" id="GO:0016020">
    <property type="term" value="C:membrane"/>
    <property type="evidence" value="ECO:0007669"/>
    <property type="project" value="UniProtKB-SubCell"/>
</dbReference>
<evidence type="ECO:0000256" key="6">
    <source>
        <dbReference type="SAM" id="Phobius"/>
    </source>
</evidence>
<dbReference type="InterPro" id="IPR006052">
    <property type="entry name" value="TNF_dom"/>
</dbReference>
<dbReference type="Pfam" id="PF00229">
    <property type="entry name" value="TNF"/>
    <property type="match status" value="1"/>
</dbReference>
<comment type="subcellular location">
    <subcellularLocation>
        <location evidence="1">Membrane</location>
    </subcellularLocation>
</comment>
<comment type="similarity">
    <text evidence="2">Belongs to the tumor necrosis factor family.</text>
</comment>
<accession>A0AAV1G6V3</accession>
<dbReference type="AlphaFoldDB" id="A0AAV1G6V3"/>
<proteinExistence type="inferred from homology"/>
<keyword evidence="6" id="KW-1133">Transmembrane helix</keyword>
<organism evidence="8 9">
    <name type="scientific">Xyrichtys novacula</name>
    <name type="common">Pearly razorfish</name>
    <name type="synonym">Hemipteronotus novacula</name>
    <dbReference type="NCBI Taxonomy" id="13765"/>
    <lineage>
        <taxon>Eukaryota</taxon>
        <taxon>Metazoa</taxon>
        <taxon>Chordata</taxon>
        <taxon>Craniata</taxon>
        <taxon>Vertebrata</taxon>
        <taxon>Euteleostomi</taxon>
        <taxon>Actinopterygii</taxon>
        <taxon>Neopterygii</taxon>
        <taxon>Teleostei</taxon>
        <taxon>Neoteleostei</taxon>
        <taxon>Acanthomorphata</taxon>
        <taxon>Eupercaria</taxon>
        <taxon>Labriformes</taxon>
        <taxon>Labridae</taxon>
        <taxon>Xyrichtys</taxon>
    </lineage>
</organism>
<feature type="transmembrane region" description="Helical" evidence="6">
    <location>
        <begin position="27"/>
        <end position="50"/>
    </location>
</feature>
<evidence type="ECO:0000313" key="9">
    <source>
        <dbReference type="Proteomes" id="UP001178508"/>
    </source>
</evidence>
<dbReference type="SMART" id="SM00207">
    <property type="entry name" value="TNF"/>
    <property type="match status" value="1"/>
</dbReference>
<evidence type="ECO:0000259" key="7">
    <source>
        <dbReference type="PROSITE" id="PS50049"/>
    </source>
</evidence>
<protein>
    <submittedName>
        <fullName evidence="8">Lymphotoxin-alpha-like</fullName>
    </submittedName>
</protein>
<dbReference type="Proteomes" id="UP001178508">
    <property type="component" value="Chromosome 12"/>
</dbReference>
<dbReference type="PANTHER" id="PTHR11471">
    <property type="entry name" value="TUMOR NECROSIS FACTOR FAMILY MEMBER"/>
    <property type="match status" value="1"/>
</dbReference>
<sequence>MEEDYEHNALIQHLRQEQRRLRRLSQLIAVALFLLISVVLVLLTTTVLGARAHSPECEPTVQPYRHSPDETNKQQQHTDFRNPSAMLTAPRERNSGQKYLEWESEDGNAHCYGGFNYSRGSLVVPRRGIYRVFFQITHEGGACDSKELKLINTVFMSKEKYKRDVPLLSSVNAVTCNPEWWSKSLYTSGLFLLDVNSRLAVKSTHSEFIAKGEEQVFFGAELVFE</sequence>
<feature type="domain" description="THD" evidence="7">
    <location>
        <begin position="83"/>
        <end position="223"/>
    </location>
</feature>
<evidence type="ECO:0000313" key="8">
    <source>
        <dbReference type="EMBL" id="CAJ1068734.1"/>
    </source>
</evidence>
<dbReference type="Gene3D" id="2.60.120.40">
    <property type="match status" value="1"/>
</dbReference>
<keyword evidence="3" id="KW-0202">Cytokine</keyword>
<name>A0AAV1G6V3_XYRNO</name>
<evidence type="ECO:0000256" key="3">
    <source>
        <dbReference type="ARBA" id="ARBA00022514"/>
    </source>
</evidence>
<dbReference type="GO" id="GO:0006955">
    <property type="term" value="P:immune response"/>
    <property type="evidence" value="ECO:0007669"/>
    <property type="project" value="InterPro"/>
</dbReference>
<dbReference type="PANTHER" id="PTHR11471:SF24">
    <property type="entry name" value="TUMOR NECROSIS FACTOR LIGAND SUPERFAMILY MEMBER 15"/>
    <property type="match status" value="1"/>
</dbReference>
<dbReference type="GO" id="GO:0005125">
    <property type="term" value="F:cytokine activity"/>
    <property type="evidence" value="ECO:0007669"/>
    <property type="project" value="UniProtKB-KW"/>
</dbReference>
<dbReference type="CDD" id="cd00184">
    <property type="entry name" value="TNF"/>
    <property type="match status" value="1"/>
</dbReference>
<feature type="region of interest" description="Disordered" evidence="5">
    <location>
        <begin position="55"/>
        <end position="84"/>
    </location>
</feature>
<keyword evidence="4 6" id="KW-0472">Membrane</keyword>
<evidence type="ECO:0000256" key="4">
    <source>
        <dbReference type="ARBA" id="ARBA00023136"/>
    </source>
</evidence>
<keyword evidence="6" id="KW-0812">Transmembrane</keyword>
<keyword evidence="9" id="KW-1185">Reference proteome</keyword>
<dbReference type="PROSITE" id="PS50049">
    <property type="entry name" value="THD_2"/>
    <property type="match status" value="1"/>
</dbReference>
<dbReference type="InterPro" id="IPR008983">
    <property type="entry name" value="Tumour_necrosis_fac-like_dom"/>
</dbReference>
<evidence type="ECO:0000256" key="5">
    <source>
        <dbReference type="SAM" id="MobiDB-lite"/>
    </source>
</evidence>
<gene>
    <name evidence="8" type="ORF">XNOV1_A004308</name>
</gene>
<dbReference type="GO" id="GO:0005164">
    <property type="term" value="F:tumor necrosis factor receptor binding"/>
    <property type="evidence" value="ECO:0007669"/>
    <property type="project" value="InterPro"/>
</dbReference>
<evidence type="ECO:0000256" key="1">
    <source>
        <dbReference type="ARBA" id="ARBA00004370"/>
    </source>
</evidence>
<dbReference type="EMBL" id="OY660875">
    <property type="protein sequence ID" value="CAJ1068734.1"/>
    <property type="molecule type" value="Genomic_DNA"/>
</dbReference>
<feature type="compositionally biased region" description="Basic and acidic residues" evidence="5">
    <location>
        <begin position="66"/>
        <end position="80"/>
    </location>
</feature>
<reference evidence="8" key="1">
    <citation type="submission" date="2023-08" db="EMBL/GenBank/DDBJ databases">
        <authorList>
            <person name="Alioto T."/>
            <person name="Alioto T."/>
            <person name="Gomez Garrido J."/>
        </authorList>
    </citation>
    <scope>NUCLEOTIDE SEQUENCE</scope>
</reference>